<evidence type="ECO:0000256" key="1">
    <source>
        <dbReference type="SAM" id="MobiDB-lite"/>
    </source>
</evidence>
<keyword evidence="2" id="KW-0472">Membrane</keyword>
<feature type="region of interest" description="Disordered" evidence="1">
    <location>
        <begin position="128"/>
        <end position="152"/>
    </location>
</feature>
<keyword evidence="2" id="KW-1133">Transmembrane helix</keyword>
<dbReference type="AlphaFoldDB" id="A0A7Y9H671"/>
<feature type="compositionally biased region" description="Basic and acidic residues" evidence="1">
    <location>
        <begin position="129"/>
        <end position="152"/>
    </location>
</feature>
<dbReference type="RefSeq" id="WP_179621283.1">
    <property type="nucleotide sequence ID" value="NZ_JACCBW010000005.1"/>
</dbReference>
<keyword evidence="4" id="KW-1185">Reference proteome</keyword>
<feature type="transmembrane region" description="Helical" evidence="2">
    <location>
        <begin position="63"/>
        <end position="82"/>
    </location>
</feature>
<sequence length="152" mass="16275">MIMLLALPIIAAVALAHRYLRLYAPSNLLIRRVRASRPTMSTFAAMLTVAAGLIVGTKVLSDAVAAGAPGWLNLVVLVLAVGRDQDRIDRDHRPRPTGIAGCEDDGWAACQSGLQGHTHRVVLALSPDRPARRGNPDPVIDGRRESAGWKCA</sequence>
<proteinExistence type="predicted"/>
<feature type="transmembrane region" description="Helical" evidence="2">
    <location>
        <begin position="40"/>
        <end position="56"/>
    </location>
</feature>
<protein>
    <submittedName>
        <fullName evidence="3">Uncharacterized protein</fullName>
    </submittedName>
</protein>
<organism evidence="3 4">
    <name type="scientific">Nocardioides cavernae</name>
    <dbReference type="NCBI Taxonomy" id="1921566"/>
    <lineage>
        <taxon>Bacteria</taxon>
        <taxon>Bacillati</taxon>
        <taxon>Actinomycetota</taxon>
        <taxon>Actinomycetes</taxon>
        <taxon>Propionibacteriales</taxon>
        <taxon>Nocardioidaceae</taxon>
        <taxon>Nocardioides</taxon>
    </lineage>
</organism>
<gene>
    <name evidence="3" type="ORF">F4692_003805</name>
</gene>
<dbReference type="EMBL" id="JACCBW010000005">
    <property type="protein sequence ID" value="NYE38655.1"/>
    <property type="molecule type" value="Genomic_DNA"/>
</dbReference>
<evidence type="ECO:0000313" key="3">
    <source>
        <dbReference type="EMBL" id="NYE38655.1"/>
    </source>
</evidence>
<comment type="caution">
    <text evidence="3">The sequence shown here is derived from an EMBL/GenBank/DDBJ whole genome shotgun (WGS) entry which is preliminary data.</text>
</comment>
<name>A0A7Y9H671_9ACTN</name>
<reference evidence="3 4" key="2">
    <citation type="submission" date="2020-08" db="EMBL/GenBank/DDBJ databases">
        <title>The Agave Microbiome: Exploring the role of microbial communities in plant adaptations to desert environments.</title>
        <authorList>
            <person name="Partida-Martinez L.P."/>
        </authorList>
    </citation>
    <scope>NUCLEOTIDE SEQUENCE [LARGE SCALE GENOMIC DNA]</scope>
    <source>
        <strain evidence="3 4">AT2.17</strain>
    </source>
</reference>
<reference evidence="3 4" key="1">
    <citation type="submission" date="2020-07" db="EMBL/GenBank/DDBJ databases">
        <authorList>
            <person name="Partida-Martinez L."/>
            <person name="Huntemann M."/>
            <person name="Clum A."/>
            <person name="Wang J."/>
            <person name="Palaniappan K."/>
            <person name="Ritter S."/>
            <person name="Chen I.-M."/>
            <person name="Stamatis D."/>
            <person name="Reddy T."/>
            <person name="O'Malley R."/>
            <person name="Daum C."/>
            <person name="Shapiro N."/>
            <person name="Ivanova N."/>
            <person name="Kyrpides N."/>
            <person name="Woyke T."/>
        </authorList>
    </citation>
    <scope>NUCLEOTIDE SEQUENCE [LARGE SCALE GENOMIC DNA]</scope>
    <source>
        <strain evidence="3 4">AT2.17</strain>
    </source>
</reference>
<evidence type="ECO:0000313" key="4">
    <source>
        <dbReference type="Proteomes" id="UP000549911"/>
    </source>
</evidence>
<evidence type="ECO:0000256" key="2">
    <source>
        <dbReference type="SAM" id="Phobius"/>
    </source>
</evidence>
<dbReference type="Proteomes" id="UP000549911">
    <property type="component" value="Unassembled WGS sequence"/>
</dbReference>
<keyword evidence="2" id="KW-0812">Transmembrane</keyword>
<accession>A0A7Y9H671</accession>